<dbReference type="GO" id="GO:0016715">
    <property type="term" value="F:oxidoreductase activity, acting on paired donors, with incorporation or reduction of molecular oxygen, reduced ascorbate as one donor, and incorporation of one atom of oxygen"/>
    <property type="evidence" value="ECO:0007669"/>
    <property type="project" value="InterPro"/>
</dbReference>
<dbReference type="InterPro" id="IPR008977">
    <property type="entry name" value="PHM/PNGase_F_dom_sf"/>
</dbReference>
<evidence type="ECO:0000256" key="1">
    <source>
        <dbReference type="ARBA" id="ARBA00023157"/>
    </source>
</evidence>
<reference evidence="4 5" key="1">
    <citation type="submission" date="2018-05" db="EMBL/GenBank/DDBJ databases">
        <title>Marinilabilia rubrum sp. nov., isolated from saltern sediment.</title>
        <authorList>
            <person name="Zhang R."/>
        </authorList>
    </citation>
    <scope>NUCLEOTIDE SEQUENCE [LARGE SCALE GENOMIC DNA]</scope>
    <source>
        <strain evidence="4 5">WTE16</strain>
    </source>
</reference>
<dbReference type="GO" id="GO:0016798">
    <property type="term" value="F:hydrolase activity, acting on glycosyl bonds"/>
    <property type="evidence" value="ECO:0007669"/>
    <property type="project" value="UniProtKB-KW"/>
</dbReference>
<dbReference type="Gene3D" id="2.60.120.230">
    <property type="match status" value="2"/>
</dbReference>
<feature type="signal peptide" evidence="2">
    <location>
        <begin position="1"/>
        <end position="20"/>
    </location>
</feature>
<evidence type="ECO:0000256" key="2">
    <source>
        <dbReference type="SAM" id="SignalP"/>
    </source>
</evidence>
<feature type="domain" description="Peptide-N-glycosidase F C-terminal" evidence="3">
    <location>
        <begin position="194"/>
        <end position="305"/>
    </location>
</feature>
<keyword evidence="4" id="KW-0326">Glycosidase</keyword>
<dbReference type="Proteomes" id="UP000244956">
    <property type="component" value="Unassembled WGS sequence"/>
</dbReference>
<comment type="caution">
    <text evidence="4">The sequence shown here is derived from an EMBL/GenBank/DDBJ whole genome shotgun (WGS) entry which is preliminary data.</text>
</comment>
<gene>
    <name evidence="4" type="ORF">DDZ16_18645</name>
</gene>
<keyword evidence="1" id="KW-1015">Disulfide bond</keyword>
<keyword evidence="2" id="KW-0732">Signal</keyword>
<keyword evidence="5" id="KW-1185">Reference proteome</keyword>
<dbReference type="InterPro" id="IPR015197">
    <property type="entry name" value="PngaseF_C"/>
</dbReference>
<sequence>MKKLVLAFIAVALWSFSGNASGQDTLNVTTHDHITINTDQKKGVNSFYEWGVFPSQSENIRRIKMQVTLGHPDSMAIAHWDYLDHIYLRRVGGTQGESEDIELGRLITPYGSSFTRDWSYTWEVDVTDFASLLRDSVEVEYLHSGYEPEKLGWALTVNFEIHTGPAVANPISIKELYKGSFPYGDINDPVENYFTPVKVNYDDKADFGRIRIQHTGHGFGPPDYCSEFCTRWREVVYNDKVIDKRHLWKDCGDNPLYPQGGTWVYDRGHWCPGDLQKPDVYNVDAKAGENIIDVDMMPYVDSVKEVEGREVVAAYFIQYEAPNHQNDVAIEEIEVPSLKQNYGRFNPAVFEPVIRFRNLGSDPLTELKIKYGTKGFKTKTFKWTGALDFWEETTLYLPGIVDFEDGMNLFEVELLRPNGKKDEWKADNALTSQFKSLKELPLEFVVAYKTNYRPEENHLFMINEKRDTVYQRNPWESDSNTVYMDTLKLDPGLYEFELTDSEGNGLEFWAEPQHGYGYLRFLDMEGNILHHFLSDCGNGQFLAFKATEDAKQDTTVSQNAFFIYPRRTRERLELDAFLESPKDMKVRFMSDGEPVEVHEYTNFKQGTLEYFIGYLPKGRYVVEVYLDDKLVHKDRINRD</sequence>
<evidence type="ECO:0000259" key="3">
    <source>
        <dbReference type="Pfam" id="PF09113"/>
    </source>
</evidence>
<feature type="chain" id="PRO_5015458504" evidence="2">
    <location>
        <begin position="21"/>
        <end position="639"/>
    </location>
</feature>
<evidence type="ECO:0000313" key="5">
    <source>
        <dbReference type="Proteomes" id="UP000244956"/>
    </source>
</evidence>
<dbReference type="SUPFAM" id="SSF49742">
    <property type="entry name" value="PHM/PNGase F"/>
    <property type="match status" value="2"/>
</dbReference>
<evidence type="ECO:0000313" key="4">
    <source>
        <dbReference type="EMBL" id="PWD97880.1"/>
    </source>
</evidence>
<protein>
    <submittedName>
        <fullName evidence="4">Peptide-N-glycosidase</fullName>
    </submittedName>
</protein>
<keyword evidence="4" id="KW-0378">Hydrolase</keyword>
<organism evidence="4 5">
    <name type="scientific">Marinilabilia rubra</name>
    <dbReference type="NCBI Taxonomy" id="2162893"/>
    <lineage>
        <taxon>Bacteria</taxon>
        <taxon>Pseudomonadati</taxon>
        <taxon>Bacteroidota</taxon>
        <taxon>Bacteroidia</taxon>
        <taxon>Marinilabiliales</taxon>
        <taxon>Marinilabiliaceae</taxon>
        <taxon>Marinilabilia</taxon>
    </lineage>
</organism>
<proteinExistence type="predicted"/>
<dbReference type="Pfam" id="PF09113">
    <property type="entry name" value="N-glycanase_C"/>
    <property type="match status" value="1"/>
</dbReference>
<dbReference type="AlphaFoldDB" id="A0A2U2B487"/>
<dbReference type="OrthoDB" id="6281169at2"/>
<dbReference type="EMBL" id="QEWP01000023">
    <property type="protein sequence ID" value="PWD97880.1"/>
    <property type="molecule type" value="Genomic_DNA"/>
</dbReference>
<dbReference type="RefSeq" id="WP_109265992.1">
    <property type="nucleotide sequence ID" value="NZ_QEWP01000023.1"/>
</dbReference>
<accession>A0A2U2B487</accession>
<name>A0A2U2B487_9BACT</name>
<dbReference type="InterPro" id="IPR014784">
    <property type="entry name" value="Cu2_ascorb_mOase-like_C"/>
</dbReference>